<dbReference type="InterPro" id="IPR023213">
    <property type="entry name" value="CAT-like_dom_sf"/>
</dbReference>
<gene>
    <name evidence="4" type="ORF">URODEC1_LOCUS125921</name>
</gene>
<comment type="caution">
    <text evidence="4">The sequence shown here is derived from an EMBL/GenBank/DDBJ whole genome shotgun (WGS) entry which is preliminary data.</text>
</comment>
<dbReference type="PANTHER" id="PTHR31642:SF144">
    <property type="entry name" value="SPERMIDINE HYDROXYCINNAMOYL TRANSFERASE"/>
    <property type="match status" value="1"/>
</dbReference>
<evidence type="ECO:0000256" key="2">
    <source>
        <dbReference type="ARBA" id="ARBA00022679"/>
    </source>
</evidence>
<organism evidence="4 5">
    <name type="scientific">Urochloa decumbens</name>
    <dbReference type="NCBI Taxonomy" id="240449"/>
    <lineage>
        <taxon>Eukaryota</taxon>
        <taxon>Viridiplantae</taxon>
        <taxon>Streptophyta</taxon>
        <taxon>Embryophyta</taxon>
        <taxon>Tracheophyta</taxon>
        <taxon>Spermatophyta</taxon>
        <taxon>Magnoliopsida</taxon>
        <taxon>Liliopsida</taxon>
        <taxon>Poales</taxon>
        <taxon>Poaceae</taxon>
        <taxon>PACMAD clade</taxon>
        <taxon>Panicoideae</taxon>
        <taxon>Panicodae</taxon>
        <taxon>Paniceae</taxon>
        <taxon>Melinidinae</taxon>
        <taxon>Urochloa</taxon>
    </lineage>
</organism>
<evidence type="ECO:0000313" key="5">
    <source>
        <dbReference type="Proteomes" id="UP001497457"/>
    </source>
</evidence>
<accession>A0ABC9HHV7</accession>
<dbReference type="AlphaFoldDB" id="A0ABC9HHV7"/>
<keyword evidence="2" id="KW-0808">Transferase</keyword>
<dbReference type="GO" id="GO:0016747">
    <property type="term" value="F:acyltransferase activity, transferring groups other than amino-acyl groups"/>
    <property type="evidence" value="ECO:0007669"/>
    <property type="project" value="UniProtKB-ARBA"/>
</dbReference>
<proteinExistence type="inferred from homology"/>
<comment type="similarity">
    <text evidence="1">Belongs to the plant acyltransferase family.</text>
</comment>
<dbReference type="Pfam" id="PF02458">
    <property type="entry name" value="Transferase"/>
    <property type="match status" value="1"/>
</dbReference>
<dbReference type="PANTHER" id="PTHR31642">
    <property type="entry name" value="TRICHOTHECENE 3-O-ACETYLTRANSFERASE"/>
    <property type="match status" value="1"/>
</dbReference>
<dbReference type="Gene3D" id="3.30.559.10">
    <property type="entry name" value="Chloramphenicol acetyltransferase-like domain"/>
    <property type="match status" value="2"/>
</dbReference>
<dbReference type="InterPro" id="IPR050317">
    <property type="entry name" value="Plant_Fungal_Acyltransferase"/>
</dbReference>
<dbReference type="Proteomes" id="UP001497457">
    <property type="component" value="Unassembled WGS sequence"/>
</dbReference>
<dbReference type="EMBL" id="CAXIPR030007063">
    <property type="protein sequence ID" value="CAM0153187.1"/>
    <property type="molecule type" value="Genomic_DNA"/>
</dbReference>
<keyword evidence="5" id="KW-1185">Reference proteome</keyword>
<dbReference type="SUPFAM" id="SSF52777">
    <property type="entry name" value="CoA-dependent acyltransferases"/>
    <property type="match status" value="1"/>
</dbReference>
<evidence type="ECO:0000256" key="1">
    <source>
        <dbReference type="ARBA" id="ARBA00009861"/>
    </source>
</evidence>
<name>A0ABC9HHV7_9POAL</name>
<evidence type="ECO:0000256" key="3">
    <source>
        <dbReference type="ARBA" id="ARBA00023315"/>
    </source>
</evidence>
<reference evidence="4" key="1">
    <citation type="submission" date="2024-10" db="EMBL/GenBank/DDBJ databases">
        <authorList>
            <person name="Ryan C."/>
        </authorList>
    </citation>
    <scope>NUCLEOTIDE SEQUENCE [LARGE SCALE GENOMIC DNA]</scope>
</reference>
<sequence>MAAKVVEVLTSEMIVPADETPAGAIWLSNLDLAARRGYTPTVYFFRSNGEPGFFAADAVKASLSRALVAFYPLAGRLGADAATGRLQIDCTGEGAVFVTARSAHYSLDDLMREFAPCHEMRDLFVPPTNPPACALLLVQVTRLRCGGVVLGQAMHHSVCDARGAAHFFETWASISRGDPADAAPVPPCFDHALLAARSAAARAVLYDHPEYKPEPETTPLDAAGSEYESAIINMTKAQVSELNARCPGASTFRAVAALVWRCACRARSLPHDAETRLYSMIDMRARLAPPLPPGYFGNAVVRTSVSAAAGEVVSNPVGHAARHALAVTSQGDDYARSLVDYLEGVNAMDLPRSGISRAHLRAISWVGMSLYKADFGWGAPAFMGPALMYYSGFVYVMNAAGKDGDLALVLSLEPESMPEFRKVFAEELASLEVV</sequence>
<keyword evidence="3" id="KW-0012">Acyltransferase</keyword>
<evidence type="ECO:0000313" key="4">
    <source>
        <dbReference type="EMBL" id="CAM0153187.1"/>
    </source>
</evidence>
<protein>
    <submittedName>
        <fullName evidence="4">Uncharacterized protein</fullName>
    </submittedName>
</protein>